<organism evidence="2 3">
    <name type="scientific">Rhizoctonia solani</name>
    <dbReference type="NCBI Taxonomy" id="456999"/>
    <lineage>
        <taxon>Eukaryota</taxon>
        <taxon>Fungi</taxon>
        <taxon>Dikarya</taxon>
        <taxon>Basidiomycota</taxon>
        <taxon>Agaricomycotina</taxon>
        <taxon>Agaricomycetes</taxon>
        <taxon>Cantharellales</taxon>
        <taxon>Ceratobasidiaceae</taxon>
        <taxon>Rhizoctonia</taxon>
    </lineage>
</organism>
<gene>
    <name evidence="2" type="ORF">RDB_LOCUS82382</name>
</gene>
<dbReference type="Pfam" id="PF20236">
    <property type="entry name" value="DUF6593"/>
    <property type="match status" value="1"/>
</dbReference>
<evidence type="ECO:0000313" key="2">
    <source>
        <dbReference type="EMBL" id="CAE6488751.1"/>
    </source>
</evidence>
<dbReference type="Proteomes" id="UP000663850">
    <property type="component" value="Unassembled WGS sequence"/>
</dbReference>
<dbReference type="EMBL" id="CAJMWZ010004358">
    <property type="protein sequence ID" value="CAE6488751.1"/>
    <property type="molecule type" value="Genomic_DNA"/>
</dbReference>
<comment type="caution">
    <text evidence="2">The sequence shown here is derived from an EMBL/GenBank/DDBJ whole genome shotgun (WGS) entry which is preliminary data.</text>
</comment>
<dbReference type="Gene3D" id="2.60.120.260">
    <property type="entry name" value="Galactose-binding domain-like"/>
    <property type="match status" value="1"/>
</dbReference>
<name>A0A8H3CKA8_9AGAM</name>
<dbReference type="InterPro" id="IPR046528">
    <property type="entry name" value="DUF6593"/>
</dbReference>
<feature type="domain" description="DUF6593" evidence="1">
    <location>
        <begin position="10"/>
        <end position="143"/>
    </location>
</feature>
<evidence type="ECO:0000313" key="3">
    <source>
        <dbReference type="Proteomes" id="UP000663850"/>
    </source>
</evidence>
<reference evidence="2" key="1">
    <citation type="submission" date="2021-01" db="EMBL/GenBank/DDBJ databases">
        <authorList>
            <person name="Kaushik A."/>
        </authorList>
    </citation>
    <scope>NUCLEOTIDE SEQUENCE</scope>
    <source>
        <strain evidence="2">Type strain: AG8-Rh-89/</strain>
    </source>
</reference>
<proteinExistence type="predicted"/>
<sequence>MTTYTLSETSPKRCNLTDTEGNVVYKISSPETLGNSDVTIMRGEELIAIIHWKWVERSTLTMNGKTTKINEVFPRPKKLSTIYTMSDGYQFRWKGTDQIYAINVENDLNIATYYENKTHLVNDKKSTLEIAAGLSTELTDALVGGGIAFDGRVEGNMSIQFFRNGMKMAWKSSGDTLFSWPDNRLEYLYLHNMTLKVVDASPDARLTVTKVRVNGSSLTPHNAPGHIWAVPSNGAGLKYTGFVQQASSVQTESSSTYVSSTAGDTVSMRFNASALLVYGPCGPENGLMRVTLNGEQRIVDTSKPFACSDCLLFQARGLQTLHLHQLLIENVDGKTLGINRLEFFRVIFPGYDRRQDTTVRAMAVAFGIANRV</sequence>
<accession>A0A8H3CKA8</accession>
<protein>
    <recommendedName>
        <fullName evidence="1">DUF6593 domain-containing protein</fullName>
    </recommendedName>
</protein>
<dbReference type="AlphaFoldDB" id="A0A8H3CKA8"/>
<evidence type="ECO:0000259" key="1">
    <source>
        <dbReference type="Pfam" id="PF20236"/>
    </source>
</evidence>